<dbReference type="AlphaFoldDB" id="A0A345P495"/>
<evidence type="ECO:0000313" key="7">
    <source>
        <dbReference type="Proteomes" id="UP000253940"/>
    </source>
</evidence>
<dbReference type="SUPFAM" id="SSF46689">
    <property type="entry name" value="Homeodomain-like"/>
    <property type="match status" value="1"/>
</dbReference>
<dbReference type="Proteomes" id="UP000253940">
    <property type="component" value="Chromosome"/>
</dbReference>
<dbReference type="PRINTS" id="PR00455">
    <property type="entry name" value="HTHTETR"/>
</dbReference>
<keyword evidence="1" id="KW-0805">Transcription regulation</keyword>
<dbReference type="PROSITE" id="PS50977">
    <property type="entry name" value="HTH_TETR_2"/>
    <property type="match status" value="1"/>
</dbReference>
<evidence type="ECO:0000256" key="4">
    <source>
        <dbReference type="PROSITE-ProRule" id="PRU00335"/>
    </source>
</evidence>
<evidence type="ECO:0000313" key="6">
    <source>
        <dbReference type="EMBL" id="AXI02104.1"/>
    </source>
</evidence>
<dbReference type="InterPro" id="IPR001647">
    <property type="entry name" value="HTH_TetR"/>
</dbReference>
<dbReference type="Pfam" id="PF16925">
    <property type="entry name" value="TetR_C_13"/>
    <property type="match status" value="1"/>
</dbReference>
<proteinExistence type="predicted"/>
<dbReference type="PANTHER" id="PTHR47506">
    <property type="entry name" value="TRANSCRIPTIONAL REGULATORY PROTEIN"/>
    <property type="match status" value="1"/>
</dbReference>
<dbReference type="EMBL" id="CP031222">
    <property type="protein sequence ID" value="AXI02104.1"/>
    <property type="molecule type" value="Genomic_DNA"/>
</dbReference>
<dbReference type="InterPro" id="IPR011075">
    <property type="entry name" value="TetR_C"/>
</dbReference>
<dbReference type="Pfam" id="PF00440">
    <property type="entry name" value="TetR_N"/>
    <property type="match status" value="1"/>
</dbReference>
<protein>
    <submittedName>
        <fullName evidence="6">TetR/AcrR family transcriptional regulator</fullName>
    </submittedName>
</protein>
<evidence type="ECO:0000256" key="1">
    <source>
        <dbReference type="ARBA" id="ARBA00023015"/>
    </source>
</evidence>
<keyword evidence="3" id="KW-0804">Transcription</keyword>
<dbReference type="SUPFAM" id="SSF48498">
    <property type="entry name" value="Tetracyclin repressor-like, C-terminal domain"/>
    <property type="match status" value="1"/>
</dbReference>
<evidence type="ECO:0000256" key="2">
    <source>
        <dbReference type="ARBA" id="ARBA00023125"/>
    </source>
</evidence>
<evidence type="ECO:0000259" key="5">
    <source>
        <dbReference type="PROSITE" id="PS50977"/>
    </source>
</evidence>
<feature type="DNA-binding region" description="H-T-H motif" evidence="4">
    <location>
        <begin position="29"/>
        <end position="48"/>
    </location>
</feature>
<dbReference type="Gene3D" id="1.10.357.10">
    <property type="entry name" value="Tetracycline Repressor, domain 2"/>
    <property type="match status" value="1"/>
</dbReference>
<reference evidence="6 7" key="1">
    <citation type="submission" date="2018-07" db="EMBL/GenBank/DDBJ databases">
        <title>Genome sequencing of Moraxellaceae gen. HYN0046.</title>
        <authorList>
            <person name="Kim M."/>
            <person name="Yi H."/>
        </authorList>
    </citation>
    <scope>NUCLEOTIDE SEQUENCE [LARGE SCALE GENOMIC DNA]</scope>
    <source>
        <strain evidence="6 7">HYN0046</strain>
    </source>
</reference>
<dbReference type="OrthoDB" id="4541465at2"/>
<keyword evidence="2 4" id="KW-0238">DNA-binding</keyword>
<sequence>MRATHDSTRHRILDAGESLIAKKGFNGIGLAEILAAAEIPKGSFYHYFGSKEAYGNALLEHYIEGYKLKLDALLNADGLNSATARERLMSYWSDWLNSQSTCSGARKCLVVKLSAEVADLSDDMRNTLKQGTDRVIKRLTTCIEEGIVDQSIQINQPAAVVAQMLYQLWLGASLLSKLSGDRSSFELAMQVTEATLSASHPSS</sequence>
<dbReference type="InterPro" id="IPR009057">
    <property type="entry name" value="Homeodomain-like_sf"/>
</dbReference>
<keyword evidence="7" id="KW-1185">Reference proteome</keyword>
<dbReference type="RefSeq" id="WP_114898214.1">
    <property type="nucleotide sequence ID" value="NZ_CP031222.1"/>
</dbReference>
<evidence type="ECO:0000256" key="3">
    <source>
        <dbReference type="ARBA" id="ARBA00023163"/>
    </source>
</evidence>
<dbReference type="GO" id="GO:0003677">
    <property type="term" value="F:DNA binding"/>
    <property type="evidence" value="ECO:0007669"/>
    <property type="project" value="UniProtKB-UniRule"/>
</dbReference>
<dbReference type="KEGG" id="mbah:HYN46_04070"/>
<dbReference type="InterPro" id="IPR036271">
    <property type="entry name" value="Tet_transcr_reg_TetR-rel_C_sf"/>
</dbReference>
<feature type="domain" description="HTH tetR-type" evidence="5">
    <location>
        <begin position="6"/>
        <end position="66"/>
    </location>
</feature>
<dbReference type="PANTHER" id="PTHR47506:SF6">
    <property type="entry name" value="HTH-TYPE TRANSCRIPTIONAL REPRESSOR NEMR"/>
    <property type="match status" value="1"/>
</dbReference>
<organism evidence="6 7">
    <name type="scientific">Aquirhabdus parva</name>
    <dbReference type="NCBI Taxonomy" id="2283318"/>
    <lineage>
        <taxon>Bacteria</taxon>
        <taxon>Pseudomonadati</taxon>
        <taxon>Pseudomonadota</taxon>
        <taxon>Gammaproteobacteria</taxon>
        <taxon>Moraxellales</taxon>
        <taxon>Moraxellaceae</taxon>
        <taxon>Aquirhabdus</taxon>
    </lineage>
</organism>
<name>A0A345P495_9GAMM</name>
<gene>
    <name evidence="6" type="ORF">HYN46_04070</name>
</gene>
<accession>A0A345P495</accession>